<proteinExistence type="predicted"/>
<organism evidence="7 9">
    <name type="scientific">Streptomyces griseoviridis</name>
    <dbReference type="NCBI Taxonomy" id="45398"/>
    <lineage>
        <taxon>Bacteria</taxon>
        <taxon>Bacillati</taxon>
        <taxon>Actinomycetota</taxon>
        <taxon>Actinomycetes</taxon>
        <taxon>Kitasatosporales</taxon>
        <taxon>Streptomycetaceae</taxon>
        <taxon>Streptomyces</taxon>
    </lineage>
</organism>
<dbReference type="InterPro" id="IPR009057">
    <property type="entry name" value="Homeodomain-like_sf"/>
</dbReference>
<dbReference type="SUPFAM" id="SSF46689">
    <property type="entry name" value="Homeodomain-like"/>
    <property type="match status" value="1"/>
</dbReference>
<dbReference type="Pfam" id="PF16859">
    <property type="entry name" value="TetR_C_11"/>
    <property type="match status" value="1"/>
</dbReference>
<name>A0A3Q9KQF5_STRGD</name>
<dbReference type="GO" id="GO:0000976">
    <property type="term" value="F:transcription cis-regulatory region binding"/>
    <property type="evidence" value="ECO:0007669"/>
    <property type="project" value="TreeGrafter"/>
</dbReference>
<evidence type="ECO:0000259" key="6">
    <source>
        <dbReference type="PROSITE" id="PS50977"/>
    </source>
</evidence>
<dbReference type="InterPro" id="IPR001647">
    <property type="entry name" value="HTH_TetR"/>
</dbReference>
<evidence type="ECO:0000256" key="2">
    <source>
        <dbReference type="ARBA" id="ARBA00023125"/>
    </source>
</evidence>
<dbReference type="PANTHER" id="PTHR30055">
    <property type="entry name" value="HTH-TYPE TRANSCRIPTIONAL REGULATOR RUTR"/>
    <property type="match status" value="1"/>
</dbReference>
<evidence type="ECO:0000256" key="5">
    <source>
        <dbReference type="SAM" id="MobiDB-lite"/>
    </source>
</evidence>
<dbReference type="PROSITE" id="PS50977">
    <property type="entry name" value="HTH_TETR_2"/>
    <property type="match status" value="1"/>
</dbReference>
<evidence type="ECO:0000313" key="8">
    <source>
        <dbReference type="EMBL" id="QCN89671.1"/>
    </source>
</evidence>
<evidence type="ECO:0000313" key="7">
    <source>
        <dbReference type="EMBL" id="AZS83476.1"/>
    </source>
</evidence>
<reference evidence="7 9" key="2">
    <citation type="submission" date="2018-12" db="EMBL/GenBank/DDBJ databases">
        <title>Streptomyces griseoviridis F1-27 complete genome.</title>
        <authorList>
            <person name="Mariita R.M."/>
            <person name="Sello J.K."/>
        </authorList>
    </citation>
    <scope>NUCLEOTIDE SEQUENCE [LARGE SCALE GENOMIC DNA]</scope>
    <source>
        <strain evidence="7 9">F1-27</strain>
    </source>
</reference>
<evidence type="ECO:0000256" key="4">
    <source>
        <dbReference type="PROSITE-ProRule" id="PRU00335"/>
    </source>
</evidence>
<dbReference type="InterPro" id="IPR050109">
    <property type="entry name" value="HTH-type_TetR-like_transc_reg"/>
</dbReference>
<dbReference type="PRINTS" id="PR00455">
    <property type="entry name" value="HTHTETR"/>
</dbReference>
<evidence type="ECO:0000313" key="9">
    <source>
        <dbReference type="Proteomes" id="UP000271291"/>
    </source>
</evidence>
<keyword evidence="2 4" id="KW-0238">DNA-binding</keyword>
<dbReference type="InterPro" id="IPR036271">
    <property type="entry name" value="Tet_transcr_reg_TetR-rel_C_sf"/>
</dbReference>
<evidence type="ECO:0000313" key="10">
    <source>
        <dbReference type="Proteomes" id="UP000501753"/>
    </source>
</evidence>
<keyword evidence="10" id="KW-1185">Reference proteome</keyword>
<dbReference type="InterPro" id="IPR011075">
    <property type="entry name" value="TetR_C"/>
</dbReference>
<reference evidence="8 10" key="1">
    <citation type="submission" date="2018-04" db="EMBL/GenBank/DDBJ databases">
        <title>Complete genome sequences of Streptomyces griseoviridis K61 and characterization of antagonistic properties of biological control agents.</title>
        <authorList>
            <person name="Mariita R.M."/>
            <person name="Sello J.K."/>
        </authorList>
    </citation>
    <scope>NUCLEOTIDE SEQUENCE [LARGE SCALE GENOMIC DNA]</scope>
    <source>
        <strain evidence="8 10">K61</strain>
    </source>
</reference>
<dbReference type="EMBL" id="CP029078">
    <property type="protein sequence ID" value="QCN89671.1"/>
    <property type="molecule type" value="Genomic_DNA"/>
</dbReference>
<sequence>MYETRENRQTASRPIGRPRSHHADAAIIQATVTLLGETGFQGLTMDQVARRAGVGRATVYRRWSSKEEMIISALDTLMADFDVEATGDLRTDLLSMTRWLRDGLLNAPEGRLLPHLAAQAVSDPNFPSSHMDTWVCPWRDAVEAVFVRAREKGEVRADVDLTNVVDMLAGVVILRLFLGQGKPLTDGQIHDMIETVLGGVLV</sequence>
<gene>
    <name evidence="8" type="ORF">DDJ31_35740</name>
    <name evidence="7" type="ORF">ELQ87_03615</name>
</gene>
<dbReference type="EMBL" id="CP034687">
    <property type="protein sequence ID" value="AZS83476.1"/>
    <property type="molecule type" value="Genomic_DNA"/>
</dbReference>
<feature type="domain" description="HTH tetR-type" evidence="6">
    <location>
        <begin position="21"/>
        <end position="81"/>
    </location>
</feature>
<evidence type="ECO:0000256" key="3">
    <source>
        <dbReference type="ARBA" id="ARBA00023163"/>
    </source>
</evidence>
<dbReference type="PROSITE" id="PS01081">
    <property type="entry name" value="HTH_TETR_1"/>
    <property type="match status" value="1"/>
</dbReference>
<dbReference type="AlphaFoldDB" id="A0A3Q9KQF5"/>
<protein>
    <submittedName>
        <fullName evidence="8">TetR family transcriptional regulator</fullName>
    </submittedName>
    <submittedName>
        <fullName evidence="7">TetR/AcrR family transcriptional regulator</fullName>
    </submittedName>
</protein>
<dbReference type="KEGG" id="sgd:ELQ87_03615"/>
<dbReference type="GO" id="GO:0003700">
    <property type="term" value="F:DNA-binding transcription factor activity"/>
    <property type="evidence" value="ECO:0007669"/>
    <property type="project" value="TreeGrafter"/>
</dbReference>
<feature type="DNA-binding region" description="H-T-H motif" evidence="4">
    <location>
        <begin position="44"/>
        <end position="63"/>
    </location>
</feature>
<keyword evidence="1" id="KW-0805">Transcription regulation</keyword>
<keyword evidence="3" id="KW-0804">Transcription</keyword>
<dbReference type="Gene3D" id="1.10.10.60">
    <property type="entry name" value="Homeodomain-like"/>
    <property type="match status" value="1"/>
</dbReference>
<dbReference type="RefSeq" id="WP_127176387.1">
    <property type="nucleotide sequence ID" value="NZ_CP029078.1"/>
</dbReference>
<accession>A0A3Q9KQF5</accession>
<dbReference type="PANTHER" id="PTHR30055:SF148">
    <property type="entry name" value="TETR-FAMILY TRANSCRIPTIONAL REGULATOR"/>
    <property type="match status" value="1"/>
</dbReference>
<dbReference type="Gene3D" id="1.10.357.10">
    <property type="entry name" value="Tetracycline Repressor, domain 2"/>
    <property type="match status" value="1"/>
</dbReference>
<feature type="region of interest" description="Disordered" evidence="5">
    <location>
        <begin position="1"/>
        <end position="22"/>
    </location>
</feature>
<dbReference type="Proteomes" id="UP000501753">
    <property type="component" value="Chromosome"/>
</dbReference>
<dbReference type="OrthoDB" id="9796019at2"/>
<dbReference type="Pfam" id="PF00440">
    <property type="entry name" value="TetR_N"/>
    <property type="match status" value="1"/>
</dbReference>
<dbReference type="SUPFAM" id="SSF48498">
    <property type="entry name" value="Tetracyclin repressor-like, C-terminal domain"/>
    <property type="match status" value="1"/>
</dbReference>
<evidence type="ECO:0000256" key="1">
    <source>
        <dbReference type="ARBA" id="ARBA00023015"/>
    </source>
</evidence>
<dbReference type="Proteomes" id="UP000271291">
    <property type="component" value="Chromosome"/>
</dbReference>
<dbReference type="InterPro" id="IPR023772">
    <property type="entry name" value="DNA-bd_HTH_TetR-type_CS"/>
</dbReference>